<evidence type="ECO:0000313" key="7">
    <source>
        <dbReference type="EMBL" id="OCF24831.1"/>
    </source>
</evidence>
<evidence type="ECO:0000256" key="1">
    <source>
        <dbReference type="ARBA" id="ARBA00005800"/>
    </source>
</evidence>
<name>A0A1B9G1E5_9TREE</name>
<feature type="compositionally biased region" description="Pro residues" evidence="5">
    <location>
        <begin position="124"/>
        <end position="133"/>
    </location>
</feature>
<dbReference type="Proteomes" id="UP000092730">
    <property type="component" value="Chromosome 5"/>
</dbReference>
<organism evidence="7">
    <name type="scientific">Kwoniella bestiolae CBS 10118</name>
    <dbReference type="NCBI Taxonomy" id="1296100"/>
    <lineage>
        <taxon>Eukaryota</taxon>
        <taxon>Fungi</taxon>
        <taxon>Dikarya</taxon>
        <taxon>Basidiomycota</taxon>
        <taxon>Agaricomycotina</taxon>
        <taxon>Tremellomycetes</taxon>
        <taxon>Tremellales</taxon>
        <taxon>Cryptococcaceae</taxon>
        <taxon>Kwoniella</taxon>
    </lineage>
</organism>
<evidence type="ECO:0000256" key="4">
    <source>
        <dbReference type="ARBA" id="ARBA00023242"/>
    </source>
</evidence>
<dbReference type="OrthoDB" id="2564978at2759"/>
<evidence type="ECO:0000256" key="3">
    <source>
        <dbReference type="ARBA" id="ARBA00023155"/>
    </source>
</evidence>
<feature type="compositionally biased region" description="Basic and acidic residues" evidence="5">
    <location>
        <begin position="141"/>
        <end position="153"/>
    </location>
</feature>
<dbReference type="AlphaFoldDB" id="A0A1B9G1E5"/>
<evidence type="ECO:0000256" key="2">
    <source>
        <dbReference type="ARBA" id="ARBA00023125"/>
    </source>
</evidence>
<reference evidence="8" key="2">
    <citation type="submission" date="2013-07" db="EMBL/GenBank/DDBJ databases">
        <authorList>
            <consortium name="The Broad Institute Genome Sequencing Platform"/>
            <person name="Cuomo C."/>
            <person name="Litvintseva A."/>
            <person name="Chen Y."/>
            <person name="Heitman J."/>
            <person name="Sun S."/>
            <person name="Springer D."/>
            <person name="Dromer F."/>
            <person name="Young S.K."/>
            <person name="Zeng Q."/>
            <person name="Gargeya S."/>
            <person name="Fitzgerald M."/>
            <person name="Abouelleil A."/>
            <person name="Alvarado L."/>
            <person name="Berlin A.M."/>
            <person name="Chapman S.B."/>
            <person name="Dewar J."/>
            <person name="Goldberg J."/>
            <person name="Griggs A."/>
            <person name="Gujja S."/>
            <person name="Hansen M."/>
            <person name="Howarth C."/>
            <person name="Imamovic A."/>
            <person name="Larimer J."/>
            <person name="McCowan C."/>
            <person name="Murphy C."/>
            <person name="Pearson M."/>
            <person name="Priest M."/>
            <person name="Roberts A."/>
            <person name="Saif S."/>
            <person name="Shea T."/>
            <person name="Sykes S."/>
            <person name="Wortman J."/>
            <person name="Nusbaum C."/>
            <person name="Birren B."/>
        </authorList>
    </citation>
    <scope>NUCLEOTIDE SEQUENCE</scope>
    <source>
        <strain evidence="8">CBS 10118</strain>
    </source>
</reference>
<keyword evidence="4" id="KW-0539">Nucleus</keyword>
<dbReference type="Pfam" id="PF05920">
    <property type="entry name" value="Homeobox_KN"/>
    <property type="match status" value="1"/>
</dbReference>
<reference evidence="7" key="1">
    <citation type="submission" date="2013-07" db="EMBL/GenBank/DDBJ databases">
        <title>The Genome Sequence of Cryptococcus bestiolae CBS10118.</title>
        <authorList>
            <consortium name="The Broad Institute Genome Sequencing Platform"/>
            <person name="Cuomo C."/>
            <person name="Litvintseva A."/>
            <person name="Chen Y."/>
            <person name="Heitman J."/>
            <person name="Sun S."/>
            <person name="Springer D."/>
            <person name="Dromer F."/>
            <person name="Young S.K."/>
            <person name="Zeng Q."/>
            <person name="Gargeya S."/>
            <person name="Fitzgerald M."/>
            <person name="Abouelleil A."/>
            <person name="Alvarado L."/>
            <person name="Berlin A.M."/>
            <person name="Chapman S.B."/>
            <person name="Dewar J."/>
            <person name="Goldberg J."/>
            <person name="Griggs A."/>
            <person name="Gujja S."/>
            <person name="Hansen M."/>
            <person name="Howarth C."/>
            <person name="Imamovic A."/>
            <person name="Larimer J."/>
            <person name="McCowan C."/>
            <person name="Murphy C."/>
            <person name="Pearson M."/>
            <person name="Priest M."/>
            <person name="Roberts A."/>
            <person name="Saif S."/>
            <person name="Shea T."/>
            <person name="Sykes S."/>
            <person name="Wortman J."/>
            <person name="Nusbaum C."/>
            <person name="Birren B."/>
        </authorList>
    </citation>
    <scope>NUCLEOTIDE SEQUENCE [LARGE SCALE GENOMIC DNA]</scope>
    <source>
        <strain evidence="7">CBS 10118</strain>
    </source>
</reference>
<dbReference type="InterPro" id="IPR008422">
    <property type="entry name" value="KN_HD"/>
</dbReference>
<gene>
    <name evidence="7" type="ORF">I302_06292</name>
    <name evidence="8" type="ORF">I302_106451</name>
</gene>
<dbReference type="GO" id="GO:0003677">
    <property type="term" value="F:DNA binding"/>
    <property type="evidence" value="ECO:0007669"/>
    <property type="project" value="UniProtKB-KW"/>
</dbReference>
<keyword evidence="2" id="KW-0238">DNA-binding</keyword>
<feature type="compositionally biased region" description="Low complexity" evidence="5">
    <location>
        <begin position="313"/>
        <end position="328"/>
    </location>
</feature>
<feature type="compositionally biased region" description="Low complexity" evidence="5">
    <location>
        <begin position="99"/>
        <end position="109"/>
    </location>
</feature>
<feature type="domain" description="KN homeodomain" evidence="6">
    <location>
        <begin position="160"/>
        <end position="199"/>
    </location>
</feature>
<keyword evidence="3" id="KW-0371">Homeobox</keyword>
<comment type="similarity">
    <text evidence="1">Belongs to the TALE/M-ATYP homeobox family.</text>
</comment>
<evidence type="ECO:0000313" key="9">
    <source>
        <dbReference type="Proteomes" id="UP000092730"/>
    </source>
</evidence>
<dbReference type="KEGG" id="kbi:30210691"/>
<dbReference type="SUPFAM" id="SSF46689">
    <property type="entry name" value="Homeodomain-like"/>
    <property type="match status" value="1"/>
</dbReference>
<dbReference type="STRING" id="1296100.A0A1B9G1E5"/>
<keyword evidence="9" id="KW-1185">Reference proteome</keyword>
<dbReference type="VEuPathDB" id="FungiDB:I302_06292"/>
<dbReference type="GeneID" id="30210691"/>
<reference evidence="7" key="3">
    <citation type="submission" date="2014-01" db="EMBL/GenBank/DDBJ databases">
        <title>Evolution of pathogenesis and genome organization in the Tremellales.</title>
        <authorList>
            <person name="Cuomo C."/>
            <person name="Litvintseva A."/>
            <person name="Heitman J."/>
            <person name="Chen Y."/>
            <person name="Sun S."/>
            <person name="Springer D."/>
            <person name="Dromer F."/>
            <person name="Young S."/>
            <person name="Zeng Q."/>
            <person name="Chapman S."/>
            <person name="Gujja S."/>
            <person name="Saif S."/>
            <person name="Birren B."/>
        </authorList>
    </citation>
    <scope>NUCLEOTIDE SEQUENCE</scope>
    <source>
        <strain evidence="7">CBS 10118</strain>
    </source>
</reference>
<dbReference type="InterPro" id="IPR009057">
    <property type="entry name" value="Homeodomain-like_sf"/>
</dbReference>
<evidence type="ECO:0000313" key="8">
    <source>
        <dbReference type="EMBL" id="WVW84417.1"/>
    </source>
</evidence>
<protein>
    <recommendedName>
        <fullName evidence="6">KN homeodomain domain-containing protein</fullName>
    </recommendedName>
</protein>
<feature type="region of interest" description="Disordered" evidence="5">
    <location>
        <begin position="271"/>
        <end position="348"/>
    </location>
</feature>
<reference evidence="8" key="4">
    <citation type="submission" date="2024-02" db="EMBL/GenBank/DDBJ databases">
        <title>Comparative genomics of Cryptococcus and Kwoniella reveals pathogenesis evolution and contrasting modes of karyotype evolution via chromosome fusion or intercentromeric recombination.</title>
        <authorList>
            <person name="Coelho M.A."/>
            <person name="David-Palma M."/>
            <person name="Shea T."/>
            <person name="Bowers K."/>
            <person name="McGinley-Smith S."/>
            <person name="Mohammad A.W."/>
            <person name="Gnirke A."/>
            <person name="Yurkov A.M."/>
            <person name="Nowrousian M."/>
            <person name="Sun S."/>
            <person name="Cuomo C.A."/>
            <person name="Heitman J."/>
        </authorList>
    </citation>
    <scope>NUCLEOTIDE SEQUENCE</scope>
    <source>
        <strain evidence="8">CBS 10118</strain>
    </source>
</reference>
<evidence type="ECO:0000259" key="6">
    <source>
        <dbReference type="Pfam" id="PF05920"/>
    </source>
</evidence>
<sequence length="433" mass="47768">MSTRINSMVDLQRTILLGLRDDDLPQLDTWLSMLNGMRRDTSVHVDPQASTVAWTVANNVKQLSAGMLNLQDSFDKSLNELSQHVERLFIEGAKKRTLDSPSTPSTPLRTSKRPRAPSLSSPRTPIPLAPSPTPSEASTPPKKEKDSKEKEPDHSVVRLWFLNHLSRPYPTLSQKETLATKAGITRNKVDSDLTNFRRRAGWTDLMNRFCGGDRDKMKRLVERVENGKETREEVLKSVQRMKDYLGRREEKRVGDWIREVTALTSLLTSTTGSTTTFTSSSTDSASTISHHRSSTSLSSLSQASNILNPTPRSLSGSSASSSSLSDTSFTLQPAQNRKRLNPNAEVFVPNKRYAASTSSRQSSTGSASEVEARWVNSYDPSIWSTTTSIPLLPHISASASAHNTWSIPREGGFQPRIVSWDSNGSVSGVSGQL</sequence>
<proteinExistence type="inferred from homology"/>
<dbReference type="GO" id="GO:0006355">
    <property type="term" value="P:regulation of DNA-templated transcription"/>
    <property type="evidence" value="ECO:0007669"/>
    <property type="project" value="InterPro"/>
</dbReference>
<evidence type="ECO:0000256" key="5">
    <source>
        <dbReference type="SAM" id="MobiDB-lite"/>
    </source>
</evidence>
<dbReference type="Gene3D" id="1.10.10.60">
    <property type="entry name" value="Homeodomain-like"/>
    <property type="match status" value="1"/>
</dbReference>
<accession>A0A1B9G1E5</accession>
<feature type="compositionally biased region" description="Low complexity" evidence="5">
    <location>
        <begin position="271"/>
        <end position="304"/>
    </location>
</feature>
<dbReference type="RefSeq" id="XP_019045901.1">
    <property type="nucleotide sequence ID" value="XM_019192904.1"/>
</dbReference>
<dbReference type="EMBL" id="CP144545">
    <property type="protein sequence ID" value="WVW84417.1"/>
    <property type="molecule type" value="Genomic_DNA"/>
</dbReference>
<dbReference type="EMBL" id="KI894022">
    <property type="protein sequence ID" value="OCF24831.1"/>
    <property type="molecule type" value="Genomic_DNA"/>
</dbReference>
<feature type="region of interest" description="Disordered" evidence="5">
    <location>
        <begin position="95"/>
        <end position="153"/>
    </location>
</feature>